<name>A0A1I2XHE7_9FIRM</name>
<keyword evidence="2" id="KW-1185">Reference proteome</keyword>
<dbReference type="OrthoDB" id="1787350at2"/>
<organism evidence="1 2">
    <name type="scientific">Desulfotruncus arcticus DSM 17038</name>
    <dbReference type="NCBI Taxonomy" id="1121424"/>
    <lineage>
        <taxon>Bacteria</taxon>
        <taxon>Bacillati</taxon>
        <taxon>Bacillota</taxon>
        <taxon>Clostridia</taxon>
        <taxon>Eubacteriales</taxon>
        <taxon>Desulfallaceae</taxon>
        <taxon>Desulfotruncus</taxon>
    </lineage>
</organism>
<gene>
    <name evidence="1" type="ORF">SAMN05660649_03989</name>
</gene>
<accession>A0A1I2XHE7</accession>
<dbReference type="EMBL" id="FOOX01000017">
    <property type="protein sequence ID" value="SFH12924.1"/>
    <property type="molecule type" value="Genomic_DNA"/>
</dbReference>
<sequence length="74" mass="8441">MSCYLRHCGKIMEKAGVTPSSKEERRKVDMAMREIVGLAETKCPEVWKEIKKVLQEPDGEERLVTGLRHKLLGS</sequence>
<dbReference type="STRING" id="341036.SAMN05660649_03989"/>
<evidence type="ECO:0000313" key="2">
    <source>
        <dbReference type="Proteomes" id="UP000199337"/>
    </source>
</evidence>
<dbReference type="Proteomes" id="UP000199337">
    <property type="component" value="Unassembled WGS sequence"/>
</dbReference>
<protein>
    <submittedName>
        <fullName evidence="1">Uncharacterized protein</fullName>
    </submittedName>
</protein>
<dbReference type="RefSeq" id="WP_092473640.1">
    <property type="nucleotide sequence ID" value="NZ_FOOX01000017.1"/>
</dbReference>
<reference evidence="2" key="1">
    <citation type="submission" date="2016-10" db="EMBL/GenBank/DDBJ databases">
        <authorList>
            <person name="Varghese N."/>
            <person name="Submissions S."/>
        </authorList>
    </citation>
    <scope>NUCLEOTIDE SEQUENCE [LARGE SCALE GENOMIC DNA]</scope>
    <source>
        <strain evidence="2">DSM 17038</strain>
    </source>
</reference>
<proteinExistence type="predicted"/>
<evidence type="ECO:0000313" key="1">
    <source>
        <dbReference type="EMBL" id="SFH12924.1"/>
    </source>
</evidence>
<dbReference type="AlphaFoldDB" id="A0A1I2XHE7"/>